<sequence length="181" mass="20102">MDRPIELHLQAAKRILRYLQGTTELGIQYTNSGKGEFIAYTNSDSAGDIDHRKNTSGYVFLLGSGAVCWSSKKQPVVTLSTTEAEFIAAAYCACQVAWLKEILDKIELPQSRASVIFCGNSSTVKLSKNPVFHILRNLVKEGVLDLIHCSSENLVADVMTKPLKTETFQRLRRELEHGSNV</sequence>
<reference evidence="1" key="1">
    <citation type="submission" date="2023-10" db="EMBL/GenBank/DDBJ databases">
        <authorList>
            <person name="Rodriguez Cubillos JULIANA M."/>
            <person name="De Vega J."/>
        </authorList>
    </citation>
    <scope>NUCLEOTIDE SEQUENCE</scope>
</reference>
<dbReference type="EMBL" id="CASHSV030000615">
    <property type="protein sequence ID" value="CAJ2670931.1"/>
    <property type="molecule type" value="Genomic_DNA"/>
</dbReference>
<name>A0ACB0LNW9_TRIPR</name>
<protein>
    <submittedName>
        <fullName evidence="1">Uncharacterized protein</fullName>
    </submittedName>
</protein>
<organism evidence="1 2">
    <name type="scientific">Trifolium pratense</name>
    <name type="common">Red clover</name>
    <dbReference type="NCBI Taxonomy" id="57577"/>
    <lineage>
        <taxon>Eukaryota</taxon>
        <taxon>Viridiplantae</taxon>
        <taxon>Streptophyta</taxon>
        <taxon>Embryophyta</taxon>
        <taxon>Tracheophyta</taxon>
        <taxon>Spermatophyta</taxon>
        <taxon>Magnoliopsida</taxon>
        <taxon>eudicotyledons</taxon>
        <taxon>Gunneridae</taxon>
        <taxon>Pentapetalae</taxon>
        <taxon>rosids</taxon>
        <taxon>fabids</taxon>
        <taxon>Fabales</taxon>
        <taxon>Fabaceae</taxon>
        <taxon>Papilionoideae</taxon>
        <taxon>50 kb inversion clade</taxon>
        <taxon>NPAAA clade</taxon>
        <taxon>Hologalegina</taxon>
        <taxon>IRL clade</taxon>
        <taxon>Trifolieae</taxon>
        <taxon>Trifolium</taxon>
    </lineage>
</organism>
<gene>
    <name evidence="1" type="ORF">MILVUS5_LOCUS34893</name>
</gene>
<proteinExistence type="predicted"/>
<keyword evidence="2" id="KW-1185">Reference proteome</keyword>
<accession>A0ACB0LNW9</accession>
<evidence type="ECO:0000313" key="2">
    <source>
        <dbReference type="Proteomes" id="UP001177021"/>
    </source>
</evidence>
<evidence type="ECO:0000313" key="1">
    <source>
        <dbReference type="EMBL" id="CAJ2670931.1"/>
    </source>
</evidence>
<comment type="caution">
    <text evidence="1">The sequence shown here is derived from an EMBL/GenBank/DDBJ whole genome shotgun (WGS) entry which is preliminary data.</text>
</comment>
<dbReference type="Proteomes" id="UP001177021">
    <property type="component" value="Unassembled WGS sequence"/>
</dbReference>